<evidence type="ECO:0000313" key="5">
    <source>
        <dbReference type="EMBL" id="MEL0615137.1"/>
    </source>
</evidence>
<dbReference type="SUPFAM" id="SSF53720">
    <property type="entry name" value="ALDH-like"/>
    <property type="match status" value="1"/>
</dbReference>
<dbReference type="Gene3D" id="3.40.605.10">
    <property type="entry name" value="Aldehyde Dehydrogenase, Chain A, domain 1"/>
    <property type="match status" value="1"/>
</dbReference>
<protein>
    <submittedName>
        <fullName evidence="5">Aldehyde dehydrogenase family protein</fullName>
    </submittedName>
</protein>
<keyword evidence="6" id="KW-1185">Reference proteome</keyword>
<reference evidence="5 6" key="1">
    <citation type="submission" date="2024-02" db="EMBL/GenBank/DDBJ databases">
        <title>Bacteria isolated from the canopy kelp, Nereocystis luetkeana.</title>
        <authorList>
            <person name="Pfister C.A."/>
            <person name="Younker I.T."/>
            <person name="Light S.H."/>
        </authorList>
    </citation>
    <scope>NUCLEOTIDE SEQUENCE [LARGE SCALE GENOMIC DNA]</scope>
    <source>
        <strain evidence="5 6">TI.4.07</strain>
    </source>
</reference>
<feature type="non-terminal residue" evidence="5">
    <location>
        <position position="1"/>
    </location>
</feature>
<dbReference type="InterPro" id="IPR016162">
    <property type="entry name" value="Ald_DH_N"/>
</dbReference>
<dbReference type="Proteomes" id="UP001379949">
    <property type="component" value="Unassembled WGS sequence"/>
</dbReference>
<comment type="caution">
    <text evidence="5">The sequence shown here is derived from an EMBL/GenBank/DDBJ whole genome shotgun (WGS) entry which is preliminary data.</text>
</comment>
<dbReference type="PANTHER" id="PTHR43720:SF2">
    <property type="entry name" value="2-AMINOMUCONIC SEMIALDEHYDE DEHYDROGENASE"/>
    <property type="match status" value="1"/>
</dbReference>
<sequence length="70" mass="7166">QPKGVVGAISPWNVPLLLLVFKVARALAMGNCVIAKASEVTPQSATLLAEIIEEAGLPAGVFNLVHGFGA</sequence>
<gene>
    <name evidence="5" type="ORF">V6242_18585</name>
</gene>
<dbReference type="PANTHER" id="PTHR43720">
    <property type="entry name" value="2-AMINOMUCONIC SEMIALDEHYDE DEHYDROGENASE"/>
    <property type="match status" value="1"/>
</dbReference>
<proteinExistence type="inferred from homology"/>
<evidence type="ECO:0000256" key="3">
    <source>
        <dbReference type="ARBA" id="ARBA00023027"/>
    </source>
</evidence>
<dbReference type="RefSeq" id="WP_341568298.1">
    <property type="nucleotide sequence ID" value="NZ_JBAKAR010000357.1"/>
</dbReference>
<evidence type="ECO:0000256" key="2">
    <source>
        <dbReference type="ARBA" id="ARBA00023002"/>
    </source>
</evidence>
<name>A0ABU9GCE9_9GAMM</name>
<evidence type="ECO:0000313" key="6">
    <source>
        <dbReference type="Proteomes" id="UP001379949"/>
    </source>
</evidence>
<evidence type="ECO:0000259" key="4">
    <source>
        <dbReference type="Pfam" id="PF00171"/>
    </source>
</evidence>
<dbReference type="InterPro" id="IPR016161">
    <property type="entry name" value="Ald_DH/histidinol_DH"/>
</dbReference>
<keyword evidence="2" id="KW-0560">Oxidoreductase</keyword>
<comment type="similarity">
    <text evidence="1">Belongs to the aldehyde dehydrogenase family.</text>
</comment>
<keyword evidence="3" id="KW-0520">NAD</keyword>
<organism evidence="5 6">
    <name type="scientific">Marinomonas arenicola</name>
    <dbReference type="NCBI Taxonomy" id="569601"/>
    <lineage>
        <taxon>Bacteria</taxon>
        <taxon>Pseudomonadati</taxon>
        <taxon>Pseudomonadota</taxon>
        <taxon>Gammaproteobacteria</taxon>
        <taxon>Oceanospirillales</taxon>
        <taxon>Oceanospirillaceae</taxon>
        <taxon>Marinomonas</taxon>
    </lineage>
</organism>
<feature type="domain" description="Aldehyde dehydrogenase" evidence="4">
    <location>
        <begin position="1"/>
        <end position="69"/>
    </location>
</feature>
<dbReference type="Pfam" id="PF00171">
    <property type="entry name" value="Aldedh"/>
    <property type="match status" value="1"/>
</dbReference>
<dbReference type="InterPro" id="IPR015590">
    <property type="entry name" value="Aldehyde_DH_dom"/>
</dbReference>
<accession>A0ABU9GCE9</accession>
<evidence type="ECO:0000256" key="1">
    <source>
        <dbReference type="ARBA" id="ARBA00009986"/>
    </source>
</evidence>
<feature type="non-terminal residue" evidence="5">
    <location>
        <position position="70"/>
    </location>
</feature>
<dbReference type="EMBL" id="JBAKAR010000357">
    <property type="protein sequence ID" value="MEL0615137.1"/>
    <property type="molecule type" value="Genomic_DNA"/>
</dbReference>